<reference evidence="2 3" key="1">
    <citation type="journal article" date="2020" name="Mol. Biol. Evol.">
        <title>Distinct Expression and Methylation Patterns for Genes with Different Fates following a Single Whole-Genome Duplication in Flowering Plants.</title>
        <authorList>
            <person name="Shi T."/>
            <person name="Rahmani R.S."/>
            <person name="Gugger P.F."/>
            <person name="Wang M."/>
            <person name="Li H."/>
            <person name="Zhang Y."/>
            <person name="Li Z."/>
            <person name="Wang Q."/>
            <person name="Van de Peer Y."/>
            <person name="Marchal K."/>
            <person name="Chen J."/>
        </authorList>
    </citation>
    <scope>NUCLEOTIDE SEQUENCE [LARGE SCALE GENOMIC DNA]</scope>
    <source>
        <tissue evidence="2">Leaf</tissue>
    </source>
</reference>
<evidence type="ECO:0000313" key="2">
    <source>
        <dbReference type="EMBL" id="DAD29505.1"/>
    </source>
</evidence>
<evidence type="ECO:0000313" key="3">
    <source>
        <dbReference type="Proteomes" id="UP000607653"/>
    </source>
</evidence>
<feature type="signal peptide" evidence="1">
    <location>
        <begin position="1"/>
        <end position="22"/>
    </location>
</feature>
<name>A0A822YEX7_NELNU</name>
<gene>
    <name evidence="2" type="ORF">HUJ06_030973</name>
</gene>
<dbReference type="AlphaFoldDB" id="A0A822YEX7"/>
<proteinExistence type="predicted"/>
<keyword evidence="1" id="KW-0732">Signal</keyword>
<dbReference type="EMBL" id="DUZY01000002">
    <property type="protein sequence ID" value="DAD29505.1"/>
    <property type="molecule type" value="Genomic_DNA"/>
</dbReference>
<evidence type="ECO:0000256" key="1">
    <source>
        <dbReference type="SAM" id="SignalP"/>
    </source>
</evidence>
<dbReference type="Proteomes" id="UP000607653">
    <property type="component" value="Unassembled WGS sequence"/>
</dbReference>
<protein>
    <submittedName>
        <fullName evidence="2">Uncharacterized protein</fullName>
    </submittedName>
</protein>
<keyword evidence="3" id="KW-1185">Reference proteome</keyword>
<sequence length="87" mass="9483">MDRRNKIVEVLLIFVLVVSVNAQHVKAESILDQFLSFLQFKDQKPDVADCIQNSCLPSCMAVPGATNEACKKECRQVCASAGSNPGN</sequence>
<comment type="caution">
    <text evidence="2">The sequence shown here is derived from an EMBL/GenBank/DDBJ whole genome shotgun (WGS) entry which is preliminary data.</text>
</comment>
<organism evidence="2 3">
    <name type="scientific">Nelumbo nucifera</name>
    <name type="common">Sacred lotus</name>
    <dbReference type="NCBI Taxonomy" id="4432"/>
    <lineage>
        <taxon>Eukaryota</taxon>
        <taxon>Viridiplantae</taxon>
        <taxon>Streptophyta</taxon>
        <taxon>Embryophyta</taxon>
        <taxon>Tracheophyta</taxon>
        <taxon>Spermatophyta</taxon>
        <taxon>Magnoliopsida</taxon>
        <taxon>Proteales</taxon>
        <taxon>Nelumbonaceae</taxon>
        <taxon>Nelumbo</taxon>
    </lineage>
</organism>
<feature type="chain" id="PRO_5032860845" evidence="1">
    <location>
        <begin position="23"/>
        <end position="87"/>
    </location>
</feature>
<accession>A0A822YEX7</accession>